<keyword evidence="2" id="KW-1185">Reference proteome</keyword>
<dbReference type="AlphaFoldDB" id="A0ABD5PS46"/>
<evidence type="ECO:0000313" key="2">
    <source>
        <dbReference type="Proteomes" id="UP001595898"/>
    </source>
</evidence>
<evidence type="ECO:0000313" key="1">
    <source>
        <dbReference type="EMBL" id="MFC4543422.1"/>
    </source>
</evidence>
<gene>
    <name evidence="1" type="ORF">ACFO5R_15940</name>
</gene>
<reference evidence="1 2" key="1">
    <citation type="journal article" date="2019" name="Int. J. Syst. Evol. Microbiol.">
        <title>The Global Catalogue of Microorganisms (GCM) 10K type strain sequencing project: providing services to taxonomists for standard genome sequencing and annotation.</title>
        <authorList>
            <consortium name="The Broad Institute Genomics Platform"/>
            <consortium name="The Broad Institute Genome Sequencing Center for Infectious Disease"/>
            <person name="Wu L."/>
            <person name="Ma J."/>
        </authorList>
    </citation>
    <scope>NUCLEOTIDE SEQUENCE [LARGE SCALE GENOMIC DNA]</scope>
    <source>
        <strain evidence="1 2">WLHS5</strain>
    </source>
</reference>
<sequence>MSVTLQFDDTENVRLTEATVETRSADRIEFVVAGSLTITDALLGQFEGATLDPVRVTVSADGTDAVPIDLTDRASLRLDAVDVGVATPDGADVAAGIDALSPTTDGGPDSLDSPPDVLSFTVHGEIRDVPTETIETIAGDSPTVESLTFAVEKSVRSDGGSGTDVIFELDLLGYGIIVRRDGSIVVGSGGPLASIDLP</sequence>
<comment type="caution">
    <text evidence="1">The sequence shown here is derived from an EMBL/GenBank/DDBJ whole genome shotgun (WGS) entry which is preliminary data.</text>
</comment>
<dbReference type="EMBL" id="JBHSFA010000007">
    <property type="protein sequence ID" value="MFC4543422.1"/>
    <property type="molecule type" value="Genomic_DNA"/>
</dbReference>
<organism evidence="1 2">
    <name type="scientific">Halosolutus amylolyticus</name>
    <dbReference type="NCBI Taxonomy" id="2932267"/>
    <lineage>
        <taxon>Archaea</taxon>
        <taxon>Methanobacteriati</taxon>
        <taxon>Methanobacteriota</taxon>
        <taxon>Stenosarchaea group</taxon>
        <taxon>Halobacteria</taxon>
        <taxon>Halobacteriales</taxon>
        <taxon>Natrialbaceae</taxon>
        <taxon>Halosolutus</taxon>
    </lineage>
</organism>
<accession>A0ABD5PS46</accession>
<proteinExistence type="predicted"/>
<protein>
    <submittedName>
        <fullName evidence="1">Uncharacterized protein</fullName>
    </submittedName>
</protein>
<name>A0ABD5PS46_9EURY</name>
<dbReference type="RefSeq" id="WP_250139903.1">
    <property type="nucleotide sequence ID" value="NZ_JALIQP010000002.1"/>
</dbReference>
<dbReference type="Proteomes" id="UP001595898">
    <property type="component" value="Unassembled WGS sequence"/>
</dbReference>